<organism evidence="2 3">
    <name type="scientific">Mycena venus</name>
    <dbReference type="NCBI Taxonomy" id="2733690"/>
    <lineage>
        <taxon>Eukaryota</taxon>
        <taxon>Fungi</taxon>
        <taxon>Dikarya</taxon>
        <taxon>Basidiomycota</taxon>
        <taxon>Agaricomycotina</taxon>
        <taxon>Agaricomycetes</taxon>
        <taxon>Agaricomycetidae</taxon>
        <taxon>Agaricales</taxon>
        <taxon>Marasmiineae</taxon>
        <taxon>Mycenaceae</taxon>
        <taxon>Mycena</taxon>
    </lineage>
</organism>
<evidence type="ECO:0000313" key="2">
    <source>
        <dbReference type="EMBL" id="KAF7368506.1"/>
    </source>
</evidence>
<dbReference type="AlphaFoldDB" id="A0A8H6Z176"/>
<comment type="caution">
    <text evidence="2">The sequence shown here is derived from an EMBL/GenBank/DDBJ whole genome shotgun (WGS) entry which is preliminary data.</text>
</comment>
<dbReference type="SUPFAM" id="SSF54427">
    <property type="entry name" value="NTF2-like"/>
    <property type="match status" value="1"/>
</dbReference>
<gene>
    <name evidence="2" type="ORF">MVEN_00173800</name>
</gene>
<dbReference type="OrthoDB" id="2820488at2759"/>
<proteinExistence type="predicted"/>
<sequence>MRRPTTFISALVLMLSLTGPDFSAANSSTNLTVPVGCTPHPVSPARQEEIFYAFSDSFYVKQNVSEAFTYIVKDYINHNVNVLDGIESAFDYLAPRLATNTPQQIIHQTFSAPYGWVHHIVEPGNVEPTAIVDVYRFNGSCVAEHWDVIQQRPANTSNPHALF</sequence>
<keyword evidence="1" id="KW-0732">Signal</keyword>
<dbReference type="Gene3D" id="3.10.450.50">
    <property type="match status" value="1"/>
</dbReference>
<protein>
    <submittedName>
        <fullName evidence="2">Snoal-like polyketide cyclase family protein</fullName>
    </submittedName>
</protein>
<evidence type="ECO:0000313" key="3">
    <source>
        <dbReference type="Proteomes" id="UP000620124"/>
    </source>
</evidence>
<keyword evidence="3" id="KW-1185">Reference proteome</keyword>
<name>A0A8H6Z176_9AGAR</name>
<accession>A0A8H6Z176</accession>
<reference evidence="2" key="1">
    <citation type="submission" date="2020-05" db="EMBL/GenBank/DDBJ databases">
        <title>Mycena genomes resolve the evolution of fungal bioluminescence.</title>
        <authorList>
            <person name="Tsai I.J."/>
        </authorList>
    </citation>
    <scope>NUCLEOTIDE SEQUENCE</scope>
    <source>
        <strain evidence="2">CCC161011</strain>
    </source>
</reference>
<dbReference type="EMBL" id="JACAZI010000002">
    <property type="protein sequence ID" value="KAF7368506.1"/>
    <property type="molecule type" value="Genomic_DNA"/>
</dbReference>
<feature type="chain" id="PRO_5034898260" evidence="1">
    <location>
        <begin position="26"/>
        <end position="163"/>
    </location>
</feature>
<dbReference type="InterPro" id="IPR032710">
    <property type="entry name" value="NTF2-like_dom_sf"/>
</dbReference>
<dbReference type="Proteomes" id="UP000620124">
    <property type="component" value="Unassembled WGS sequence"/>
</dbReference>
<feature type="signal peptide" evidence="1">
    <location>
        <begin position="1"/>
        <end position="25"/>
    </location>
</feature>
<evidence type="ECO:0000256" key="1">
    <source>
        <dbReference type="SAM" id="SignalP"/>
    </source>
</evidence>